<feature type="chain" id="PRO_5021719451" evidence="3">
    <location>
        <begin position="23"/>
        <end position="474"/>
    </location>
</feature>
<dbReference type="RefSeq" id="WP_142817106.1">
    <property type="nucleotide sequence ID" value="NZ_CP035503.1"/>
</dbReference>
<proteinExistence type="inferred from homology"/>
<keyword evidence="2 4" id="KW-0378">Hydrolase</keyword>
<evidence type="ECO:0000256" key="2">
    <source>
        <dbReference type="ARBA" id="ARBA00022801"/>
    </source>
</evidence>
<accession>A0A515D6J8</accession>
<feature type="signal peptide" evidence="3">
    <location>
        <begin position="1"/>
        <end position="22"/>
    </location>
</feature>
<evidence type="ECO:0000313" key="4">
    <source>
        <dbReference type="EMBL" id="QDL36008.1"/>
    </source>
</evidence>
<comment type="similarity">
    <text evidence="1">Belongs to the peptidase S13 family.</text>
</comment>
<dbReference type="Gene3D" id="3.40.710.10">
    <property type="entry name" value="DD-peptidase/beta-lactamase superfamily"/>
    <property type="match status" value="1"/>
</dbReference>
<keyword evidence="5" id="KW-1185">Reference proteome</keyword>
<dbReference type="EC" id="3.4.16.4" evidence="4"/>
<keyword evidence="4" id="KW-0121">Carboxypeptidase</keyword>
<dbReference type="OrthoDB" id="9802627at2"/>
<dbReference type="GO" id="GO:0006508">
    <property type="term" value="P:proteolysis"/>
    <property type="evidence" value="ECO:0007669"/>
    <property type="project" value="InterPro"/>
</dbReference>
<dbReference type="KEGG" id="rhf:EUB48_00880"/>
<evidence type="ECO:0000256" key="3">
    <source>
        <dbReference type="SAM" id="SignalP"/>
    </source>
</evidence>
<dbReference type="InterPro" id="IPR012338">
    <property type="entry name" value="Beta-lactam/transpept-like"/>
</dbReference>
<dbReference type="InterPro" id="IPR000667">
    <property type="entry name" value="Peptidase_S13"/>
</dbReference>
<evidence type="ECO:0000313" key="5">
    <source>
        <dbReference type="Proteomes" id="UP000316798"/>
    </source>
</evidence>
<dbReference type="Gene3D" id="3.50.80.20">
    <property type="entry name" value="D-Ala-D-Ala carboxypeptidase C, peptidase S13"/>
    <property type="match status" value="1"/>
</dbReference>
<reference evidence="4 5" key="1">
    <citation type="submission" date="2019-01" db="EMBL/GenBank/DDBJ databases">
        <title>Genomic insights into a novel species Rhodoferax sp.</title>
        <authorList>
            <person name="Jin L."/>
        </authorList>
    </citation>
    <scope>NUCLEOTIDE SEQUENCE [LARGE SCALE GENOMIC DNA]</scope>
    <source>
        <strain evidence="4 5">CHu59-6-5</strain>
    </source>
</reference>
<dbReference type="SUPFAM" id="SSF56601">
    <property type="entry name" value="beta-lactamase/transpeptidase-like"/>
    <property type="match status" value="1"/>
</dbReference>
<dbReference type="GO" id="GO:0009002">
    <property type="term" value="F:serine-type D-Ala-D-Ala carboxypeptidase activity"/>
    <property type="evidence" value="ECO:0007669"/>
    <property type="project" value="UniProtKB-EC"/>
</dbReference>
<dbReference type="NCBIfam" id="TIGR00666">
    <property type="entry name" value="PBP4"/>
    <property type="match status" value="1"/>
</dbReference>
<gene>
    <name evidence="4" type="primary">dacB</name>
    <name evidence="4" type="ORF">EUB48_00880</name>
</gene>
<dbReference type="PANTHER" id="PTHR30023">
    <property type="entry name" value="D-ALANYL-D-ALANINE CARBOXYPEPTIDASE"/>
    <property type="match status" value="1"/>
</dbReference>
<organism evidence="4 5">
    <name type="scientific">Rhodoferax sediminis</name>
    <dbReference type="NCBI Taxonomy" id="2509614"/>
    <lineage>
        <taxon>Bacteria</taxon>
        <taxon>Pseudomonadati</taxon>
        <taxon>Pseudomonadota</taxon>
        <taxon>Betaproteobacteria</taxon>
        <taxon>Burkholderiales</taxon>
        <taxon>Comamonadaceae</taxon>
        <taxon>Rhodoferax</taxon>
    </lineage>
</organism>
<keyword evidence="3" id="KW-0732">Signal</keyword>
<dbReference type="PROSITE" id="PS51257">
    <property type="entry name" value="PROKAR_LIPOPROTEIN"/>
    <property type="match status" value="1"/>
</dbReference>
<dbReference type="Proteomes" id="UP000316798">
    <property type="component" value="Chromosome"/>
</dbReference>
<dbReference type="AlphaFoldDB" id="A0A515D6J8"/>
<dbReference type="PRINTS" id="PR00922">
    <property type="entry name" value="DADACBPTASE3"/>
</dbReference>
<keyword evidence="4" id="KW-0645">Protease</keyword>
<evidence type="ECO:0000256" key="1">
    <source>
        <dbReference type="ARBA" id="ARBA00006096"/>
    </source>
</evidence>
<name>A0A515D6J8_9BURK</name>
<sequence>MSFLSRCALALFTLVLGTACGAQTLPPEVAGALARARVPPDAVSLLVLPLDGAPARLSHRAQAPMNPASVMKLVTTFAALDQLGPDFTWKTRFYIDGTLDDGVVNGNLVIRGGGDPKWVIERITADFQALRERGVREVRGDIVLDASIFDVPAHDPGAFDGEPMRPYNSAPSGLLVNFKSVLLGFVPDPASHTARVTSEPPLAGLTVDASVPLSSDDCAGWRGALQADFSSPDRIRFGGSYSVRCGEQIWPLAYADPASYARRVMAAVFAASGGVLDGQVRLGATPPTARLILEAPSLPLSSIIADVNKFSNNVMAQQVFLTLSAQQRGQGSFAASREVVMHWWRQTFGVRGPRAPVLDNGSGLSREGRISALALAQLLRTAAQRPTADVFEQSLSLAGVDGTVASMRERGIAPDALGNARLKTGTLRDVAAVAGYATGRSGRRYALVGLINHPNAPAARPALDALVEWTVKDQ</sequence>
<protein>
    <submittedName>
        <fullName evidence="4">D-alanyl-D-alanine carboxypeptidase/D-alanyl-D-alanine-endopeptidase</fullName>
        <ecNumber evidence="4">3.4.16.4</ecNumber>
    </submittedName>
</protein>
<dbReference type="GO" id="GO:0000270">
    <property type="term" value="P:peptidoglycan metabolic process"/>
    <property type="evidence" value="ECO:0007669"/>
    <property type="project" value="TreeGrafter"/>
</dbReference>
<dbReference type="Pfam" id="PF02113">
    <property type="entry name" value="Peptidase_S13"/>
    <property type="match status" value="1"/>
</dbReference>
<dbReference type="EMBL" id="CP035503">
    <property type="protein sequence ID" value="QDL36008.1"/>
    <property type="molecule type" value="Genomic_DNA"/>
</dbReference>
<dbReference type="PANTHER" id="PTHR30023:SF0">
    <property type="entry name" value="PENICILLIN-SENSITIVE CARBOXYPEPTIDASE A"/>
    <property type="match status" value="1"/>
</dbReference>